<evidence type="ECO:0000259" key="6">
    <source>
        <dbReference type="Pfam" id="PF03931"/>
    </source>
</evidence>
<dbReference type="PIRSF" id="PIRSF028729">
    <property type="entry name" value="E3_ubiquit_lig_SCF_Skp"/>
    <property type="match status" value="1"/>
</dbReference>
<evidence type="ECO:0000256" key="2">
    <source>
        <dbReference type="ARBA" id="ARBA00022786"/>
    </source>
</evidence>
<comment type="function">
    <text evidence="3">Probable essential component of SCF (SKP1-CUL1-F-box protein) E3 ubiquitin-protein ligase complexes, which mediate the ubiquitination and subsequent proteasomal degradation of target proteins. Regulates cell proliferation during embryonic and larval development.</text>
</comment>
<dbReference type="InterPro" id="IPR001232">
    <property type="entry name" value="SKP1-like"/>
</dbReference>
<dbReference type="SUPFAM" id="SSF54695">
    <property type="entry name" value="POZ domain"/>
    <property type="match status" value="1"/>
</dbReference>
<sequence>MLSFQTSDGQIVDASKMIFLKSTVVQNAIIKNRGVAPEVIRLDGVTGTTLKHIIHFLEHYKDAPVEVGIPRELTDFDKEFFQSAGNPELFKMTCAAHSMDIRLLTVATATYIAHMAEGKSTEELRNMFGIPTDSEDEKRANEEEQESNE</sequence>
<dbReference type="InterPro" id="IPR016897">
    <property type="entry name" value="SKP1"/>
</dbReference>
<dbReference type="Pfam" id="PF03931">
    <property type="entry name" value="Skp1_POZ"/>
    <property type="match status" value="1"/>
</dbReference>
<gene>
    <name evidence="7" type="ORF">L5515_000452</name>
</gene>
<evidence type="ECO:0000313" key="7">
    <source>
        <dbReference type="EMBL" id="UMM10895.1"/>
    </source>
</evidence>
<proteinExistence type="inferred from homology"/>
<dbReference type="InterPro" id="IPR011333">
    <property type="entry name" value="SKP1/BTB/POZ_sf"/>
</dbReference>
<dbReference type="AlphaFoldDB" id="A0AAE9J1G0"/>
<comment type="pathway">
    <text evidence="3">Protein modification; protein ubiquitination.</text>
</comment>
<name>A0AAE9J1G0_CAEBR</name>
<dbReference type="Proteomes" id="UP000829354">
    <property type="component" value="Chromosome I"/>
</dbReference>
<keyword evidence="2 3" id="KW-0833">Ubl conjugation pathway</keyword>
<feature type="domain" description="SKP1 component POZ" evidence="6">
    <location>
        <begin position="2"/>
        <end position="61"/>
    </location>
</feature>
<evidence type="ECO:0000256" key="3">
    <source>
        <dbReference type="PIRNR" id="PIRNR028729"/>
    </source>
</evidence>
<protein>
    <recommendedName>
        <fullName evidence="3">Skp1-related protein</fullName>
    </recommendedName>
</protein>
<evidence type="ECO:0000313" key="8">
    <source>
        <dbReference type="Proteomes" id="UP000829354"/>
    </source>
</evidence>
<dbReference type="InterPro" id="IPR016073">
    <property type="entry name" value="Skp1_comp_POZ"/>
</dbReference>
<dbReference type="Gene3D" id="3.30.710.10">
    <property type="entry name" value="Potassium Channel Kv1.1, Chain A"/>
    <property type="match status" value="1"/>
</dbReference>
<evidence type="ECO:0000256" key="4">
    <source>
        <dbReference type="SAM" id="MobiDB-lite"/>
    </source>
</evidence>
<evidence type="ECO:0000256" key="1">
    <source>
        <dbReference type="ARBA" id="ARBA00009993"/>
    </source>
</evidence>
<accession>A0AAE9J1G0</accession>
<dbReference type="SMART" id="SM00512">
    <property type="entry name" value="Skp1"/>
    <property type="match status" value="1"/>
</dbReference>
<keyword evidence="8" id="KW-1185">Reference proteome</keyword>
<dbReference type="EMBL" id="CP092620">
    <property type="protein sequence ID" value="UMM10895.1"/>
    <property type="molecule type" value="Genomic_DNA"/>
</dbReference>
<dbReference type="GO" id="GO:0006511">
    <property type="term" value="P:ubiquitin-dependent protein catabolic process"/>
    <property type="evidence" value="ECO:0007669"/>
    <property type="project" value="InterPro"/>
</dbReference>
<dbReference type="FunFam" id="3.30.710.10:FF:000124">
    <property type="entry name" value="Protein CBG09126"/>
    <property type="match status" value="1"/>
</dbReference>
<reference evidence="7 8" key="1">
    <citation type="submission" date="2022-04" db="EMBL/GenBank/DDBJ databases">
        <title>Chromosome-level reference genomes for two strains of Caenorhabditis briggsae: an improved platform for comparative genomics.</title>
        <authorList>
            <person name="Stevens L."/>
            <person name="Andersen E."/>
        </authorList>
    </citation>
    <scope>NUCLEOTIDE SEQUENCE [LARGE SCALE GENOMIC DNA]</scope>
    <source>
        <strain evidence="7">VX34</strain>
        <tissue evidence="7">Whole-organism</tissue>
    </source>
</reference>
<comment type="similarity">
    <text evidence="1 3">Belongs to the SKP1 family.</text>
</comment>
<evidence type="ECO:0000259" key="5">
    <source>
        <dbReference type="Pfam" id="PF01466"/>
    </source>
</evidence>
<dbReference type="InterPro" id="IPR016072">
    <property type="entry name" value="Skp1_comp_dimer"/>
</dbReference>
<dbReference type="PANTHER" id="PTHR11165">
    <property type="entry name" value="SKP1"/>
    <property type="match status" value="1"/>
</dbReference>
<dbReference type="SUPFAM" id="SSF81382">
    <property type="entry name" value="Skp1 dimerisation domain-like"/>
    <property type="match status" value="1"/>
</dbReference>
<feature type="region of interest" description="Disordered" evidence="4">
    <location>
        <begin position="130"/>
        <end position="149"/>
    </location>
</feature>
<organism evidence="7 8">
    <name type="scientific">Caenorhabditis briggsae</name>
    <dbReference type="NCBI Taxonomy" id="6238"/>
    <lineage>
        <taxon>Eukaryota</taxon>
        <taxon>Metazoa</taxon>
        <taxon>Ecdysozoa</taxon>
        <taxon>Nematoda</taxon>
        <taxon>Chromadorea</taxon>
        <taxon>Rhabditida</taxon>
        <taxon>Rhabditina</taxon>
        <taxon>Rhabditomorpha</taxon>
        <taxon>Rhabditoidea</taxon>
        <taxon>Rhabditidae</taxon>
        <taxon>Peloderinae</taxon>
        <taxon>Caenorhabditis</taxon>
    </lineage>
</organism>
<dbReference type="Pfam" id="PF01466">
    <property type="entry name" value="Skp1"/>
    <property type="match status" value="1"/>
</dbReference>
<dbReference type="InterPro" id="IPR036296">
    <property type="entry name" value="SKP1-like_dim_sf"/>
</dbReference>
<feature type="domain" description="SKP1 component dimerisation" evidence="5">
    <location>
        <begin position="104"/>
        <end position="145"/>
    </location>
</feature>